<proteinExistence type="predicted"/>
<feature type="domain" description="Acyl-CoA dehydrogenase/oxidase N-terminal" evidence="3">
    <location>
        <begin position="12"/>
        <end position="124"/>
    </location>
</feature>
<evidence type="ECO:0000259" key="2">
    <source>
        <dbReference type="Pfam" id="PF02770"/>
    </source>
</evidence>
<dbReference type="InterPro" id="IPR006091">
    <property type="entry name" value="Acyl-CoA_Oxase/DH_mid-dom"/>
</dbReference>
<reference evidence="5" key="1">
    <citation type="submission" date="2015-02" db="EMBL/GenBank/DDBJ databases">
        <title>Draft Genome of Frankia sp. CpI1-S.</title>
        <authorList>
            <person name="Oshone R.T."/>
            <person name="Ngom M."/>
            <person name="Ghodhbane-Gtari F."/>
            <person name="Gtari M."/>
            <person name="Morris K."/>
            <person name="Thomas K."/>
            <person name="Sen A."/>
            <person name="Tisa L.S."/>
        </authorList>
    </citation>
    <scope>NUCLEOTIDE SEQUENCE [LARGE SCALE GENOMIC DNA]</scope>
    <source>
        <strain evidence="5">CpI1-S</strain>
    </source>
</reference>
<organism evidence="4 5">
    <name type="scientific">Frankia torreyi</name>
    <dbReference type="NCBI Taxonomy" id="1856"/>
    <lineage>
        <taxon>Bacteria</taxon>
        <taxon>Bacillati</taxon>
        <taxon>Actinomycetota</taxon>
        <taxon>Actinomycetes</taxon>
        <taxon>Frankiales</taxon>
        <taxon>Frankiaceae</taxon>
        <taxon>Frankia</taxon>
    </lineage>
</organism>
<dbReference type="Pfam" id="PF02771">
    <property type="entry name" value="Acyl-CoA_dh_N"/>
    <property type="match status" value="1"/>
</dbReference>
<dbReference type="GO" id="GO:0005886">
    <property type="term" value="C:plasma membrane"/>
    <property type="evidence" value="ECO:0007669"/>
    <property type="project" value="TreeGrafter"/>
</dbReference>
<feature type="domain" description="Acyl-CoA oxidase/dehydrogenase middle" evidence="2">
    <location>
        <begin position="129"/>
        <end position="171"/>
    </location>
</feature>
<dbReference type="InterPro" id="IPR037069">
    <property type="entry name" value="AcylCoA_DH/ox_N_sf"/>
</dbReference>
<dbReference type="InterPro" id="IPR013786">
    <property type="entry name" value="AcylCoA_DH/ox_N"/>
</dbReference>
<keyword evidence="5" id="KW-1185">Reference proteome</keyword>
<evidence type="ECO:0000313" key="5">
    <source>
        <dbReference type="Proteomes" id="UP000032545"/>
    </source>
</evidence>
<gene>
    <name evidence="4" type="ORF">FF36_06035</name>
</gene>
<dbReference type="AlphaFoldDB" id="A0A0D8B6H6"/>
<reference evidence="4 5" key="2">
    <citation type="journal article" date="2016" name="Genome Announc.">
        <title>Permanent Draft Genome Sequences for Two Variants of Frankia sp. Strain CpI1, the First Frankia Strain Isolated from Root Nodules of Comptonia peregrina.</title>
        <authorList>
            <person name="Oshone R."/>
            <person name="Hurst S.G.IV."/>
            <person name="Abebe-Akele F."/>
            <person name="Simpson S."/>
            <person name="Morris K."/>
            <person name="Thomas W.K."/>
            <person name="Tisa L.S."/>
        </authorList>
    </citation>
    <scope>NUCLEOTIDE SEQUENCE [LARGE SCALE GENOMIC DNA]</scope>
    <source>
        <strain evidence="5">CpI1-S</strain>
    </source>
</reference>
<dbReference type="Gene3D" id="1.10.540.10">
    <property type="entry name" value="Acyl-CoA dehydrogenase/oxidase, N-terminal domain"/>
    <property type="match status" value="1"/>
</dbReference>
<sequence>MSVDWGSGTELGEFRAQVREFIAGHAPGRQAKAGVRSPENAEELAELRRWTAALFEAGYLGGDWPVEFGGEAEHDPRRDVVVSEEIARARAPMHSGANGLAASALIRFGTDEQRAKLLPAIRSNEDLWCQLFSEPDAGSDLAGMRTRAVLDGDGYVVTGQKVWTTNGHWANRG</sequence>
<protein>
    <submittedName>
        <fullName evidence="4">Acyl-CoA dehydrogenase family protein</fullName>
    </submittedName>
</protein>
<dbReference type="SUPFAM" id="SSF56645">
    <property type="entry name" value="Acyl-CoA dehydrogenase NM domain-like"/>
    <property type="match status" value="1"/>
</dbReference>
<dbReference type="GO" id="GO:0016627">
    <property type="term" value="F:oxidoreductase activity, acting on the CH-CH group of donors"/>
    <property type="evidence" value="ECO:0007669"/>
    <property type="project" value="InterPro"/>
</dbReference>
<dbReference type="InterPro" id="IPR046373">
    <property type="entry name" value="Acyl-CoA_Oxase/DH_mid-dom_sf"/>
</dbReference>
<name>A0A0D8B6H6_9ACTN</name>
<evidence type="ECO:0000259" key="3">
    <source>
        <dbReference type="Pfam" id="PF02771"/>
    </source>
</evidence>
<dbReference type="PANTHER" id="PTHR43292">
    <property type="entry name" value="ACYL-COA DEHYDROGENASE"/>
    <property type="match status" value="1"/>
</dbReference>
<comment type="caution">
    <text evidence="4">The sequence shown here is derived from an EMBL/GenBank/DDBJ whole genome shotgun (WGS) entry which is preliminary data.</text>
</comment>
<dbReference type="InterPro" id="IPR052161">
    <property type="entry name" value="Mycobact_Acyl-CoA_DH"/>
</dbReference>
<evidence type="ECO:0000313" key="4">
    <source>
        <dbReference type="EMBL" id="KJE19700.1"/>
    </source>
</evidence>
<dbReference type="RefSeq" id="WP_199865545.1">
    <property type="nucleotide sequence ID" value="NZ_JYFN01000089.1"/>
</dbReference>
<keyword evidence="1" id="KW-0560">Oxidoreductase</keyword>
<dbReference type="Proteomes" id="UP000032545">
    <property type="component" value="Unassembled WGS sequence"/>
</dbReference>
<evidence type="ECO:0000256" key="1">
    <source>
        <dbReference type="ARBA" id="ARBA00023002"/>
    </source>
</evidence>
<accession>A0A0D8B6H6</accession>
<dbReference type="InterPro" id="IPR009100">
    <property type="entry name" value="AcylCoA_DH/oxidase_NM_dom_sf"/>
</dbReference>
<dbReference type="PANTHER" id="PTHR43292:SF4">
    <property type="entry name" value="ACYL-COA DEHYDROGENASE FADE34"/>
    <property type="match status" value="1"/>
</dbReference>
<dbReference type="Pfam" id="PF02770">
    <property type="entry name" value="Acyl-CoA_dh_M"/>
    <property type="match status" value="1"/>
</dbReference>
<dbReference type="Gene3D" id="2.40.110.10">
    <property type="entry name" value="Butyryl-CoA Dehydrogenase, subunit A, domain 2"/>
    <property type="match status" value="1"/>
</dbReference>
<dbReference type="GO" id="GO:0050660">
    <property type="term" value="F:flavin adenine dinucleotide binding"/>
    <property type="evidence" value="ECO:0007669"/>
    <property type="project" value="InterPro"/>
</dbReference>
<feature type="non-terminal residue" evidence="4">
    <location>
        <position position="173"/>
    </location>
</feature>
<dbReference type="EMBL" id="JYFN01000089">
    <property type="protein sequence ID" value="KJE19700.1"/>
    <property type="molecule type" value="Genomic_DNA"/>
</dbReference>